<proteinExistence type="predicted"/>
<dbReference type="PANTHER" id="PTHR43190">
    <property type="entry name" value="N-ACETYL-D-GLUCOSAMINE KINASE"/>
    <property type="match status" value="1"/>
</dbReference>
<dbReference type="InterPro" id="IPR002731">
    <property type="entry name" value="ATPase_BadF"/>
</dbReference>
<evidence type="ECO:0000259" key="1">
    <source>
        <dbReference type="Pfam" id="PF01869"/>
    </source>
</evidence>
<dbReference type="Gene3D" id="3.30.420.40">
    <property type="match status" value="2"/>
</dbReference>
<name>A0A4R6NCN2_9BURK</name>
<evidence type="ECO:0000313" key="3">
    <source>
        <dbReference type="Proteomes" id="UP000295357"/>
    </source>
</evidence>
<protein>
    <submittedName>
        <fullName evidence="2">N-acetylglucosamine kinase-like BadF-type ATPase</fullName>
    </submittedName>
</protein>
<evidence type="ECO:0000313" key="2">
    <source>
        <dbReference type="EMBL" id="TDP12765.1"/>
    </source>
</evidence>
<dbReference type="SUPFAM" id="SSF53067">
    <property type="entry name" value="Actin-like ATPase domain"/>
    <property type="match status" value="2"/>
</dbReference>
<organism evidence="2 3">
    <name type="scientific">Roseateles asaccharophilus</name>
    <dbReference type="NCBI Taxonomy" id="582607"/>
    <lineage>
        <taxon>Bacteria</taxon>
        <taxon>Pseudomonadati</taxon>
        <taxon>Pseudomonadota</taxon>
        <taxon>Betaproteobacteria</taxon>
        <taxon>Burkholderiales</taxon>
        <taxon>Sphaerotilaceae</taxon>
        <taxon>Roseateles</taxon>
    </lineage>
</organism>
<keyword evidence="3" id="KW-1185">Reference proteome</keyword>
<feature type="domain" description="ATPase BadF/BadG/BcrA/BcrD type" evidence="1">
    <location>
        <begin position="13"/>
        <end position="271"/>
    </location>
</feature>
<dbReference type="EMBL" id="SNXE01000001">
    <property type="protein sequence ID" value="TDP12765.1"/>
    <property type="molecule type" value="Genomic_DNA"/>
</dbReference>
<dbReference type="AlphaFoldDB" id="A0A4R6NCN2"/>
<dbReference type="Proteomes" id="UP000295357">
    <property type="component" value="Unassembled WGS sequence"/>
</dbReference>
<dbReference type="Pfam" id="PF01869">
    <property type="entry name" value="BcrAD_BadFG"/>
    <property type="match status" value="1"/>
</dbReference>
<dbReference type="RefSeq" id="WP_133601706.1">
    <property type="nucleotide sequence ID" value="NZ_JAUFPJ010000005.1"/>
</dbReference>
<dbReference type="InterPro" id="IPR052519">
    <property type="entry name" value="Euk-type_GlcNAc_Kinase"/>
</dbReference>
<dbReference type="GO" id="GO:0016301">
    <property type="term" value="F:kinase activity"/>
    <property type="evidence" value="ECO:0007669"/>
    <property type="project" value="UniProtKB-KW"/>
</dbReference>
<keyword evidence="2" id="KW-0808">Transferase</keyword>
<dbReference type="InterPro" id="IPR043129">
    <property type="entry name" value="ATPase_NBD"/>
</dbReference>
<reference evidence="2 3" key="1">
    <citation type="submission" date="2019-03" db="EMBL/GenBank/DDBJ databases">
        <title>Genomic Encyclopedia of Type Strains, Phase IV (KMG-IV): sequencing the most valuable type-strain genomes for metagenomic binning, comparative biology and taxonomic classification.</title>
        <authorList>
            <person name="Goeker M."/>
        </authorList>
    </citation>
    <scope>NUCLEOTIDE SEQUENCE [LARGE SCALE GENOMIC DNA]</scope>
    <source>
        <strain evidence="2 3">DSM 25082</strain>
    </source>
</reference>
<keyword evidence="2" id="KW-0418">Kinase</keyword>
<dbReference type="PANTHER" id="PTHR43190:SF3">
    <property type="entry name" value="N-ACETYL-D-GLUCOSAMINE KINASE"/>
    <property type="match status" value="1"/>
</dbReference>
<dbReference type="OrthoDB" id="8701357at2"/>
<gene>
    <name evidence="2" type="ORF">DFR39_101238</name>
</gene>
<accession>A0A4R6NCN2</accession>
<sequence length="310" mass="32075">MSVSPYSTTALGLGLDAGGTQTRWALAQVDGHVLAEGQVAGLSGLQLASSAGRVSLAQISQVLASAVLARGRPRGIYAGITGVGESDGPAAAQLRELLSQALGLAPAAIFVGSDMDIAYRSAFAPGEGYLLYAGTGAIAAFIDEQGRMQRAGGRGPLLGDEGGGFWIAREALAQVWRREDEAPGAWRDSALARRVFEALGDSDWARSRAFVYGGERGDMGRLALAVAAAAEQDGDAQARALLYRAGQELARLALALIRRYGARPVVAAGRALQLHPLLGEGLRAGLPGDTSLTITHLQPHLTAAQLAARS</sequence>
<comment type="caution">
    <text evidence="2">The sequence shown here is derived from an EMBL/GenBank/DDBJ whole genome shotgun (WGS) entry which is preliminary data.</text>
</comment>